<keyword evidence="1" id="KW-0547">Nucleotide-binding</keyword>
<dbReference type="InterPro" id="IPR032324">
    <property type="entry name" value="Clp1_N"/>
</dbReference>
<dbReference type="PANTHER" id="PTHR12755:SF6">
    <property type="entry name" value="POLYRIBONUCLEOTIDE 5'-HYDROXYL-KINASE CLP1"/>
    <property type="match status" value="1"/>
</dbReference>
<sequence>MSVAAFTWTGCQYELKGEDFVSSKLVRQSVQDSYLNLHLALEALREEATAKHKQGPRVLIVGPTDTGKSTLATTLVNYAVRSHRTPAFVDLDIGQGTIGTPGTIGASVVRAPLLPSEKFSNFDNRLLYYYGFLEPSANRDRYNLLVSRLNDALDSRMSDDSKLRASGCIINTCGWADKDGIKHLADIAERLHCNVIVSFLSHHLLEMFKTTHLTDPVRQTINKLFIHPTLSKQAPTDGSTEKPSLRRYEKDGLSFVELNRSNSVLDRSRDIRRSLRDERVFQYFRGIEMALAWSETEVDFGSLTILSVPHKSGLAPAALPHQIGSKHNLLFNLNRVDILDHSPNTLQKIVGQIGGVLLQRQFPYPTKKQVPPSSLLPSITPEDLCLEEASEDVIEKSILSYKNVVGLVAVKGIKKDNESGQIKVVLICPATGPLPSNLLIFGNVGWQYIEQPPLITYH</sequence>
<evidence type="ECO:0000313" key="6">
    <source>
        <dbReference type="Proteomes" id="UP001281761"/>
    </source>
</evidence>
<evidence type="ECO:0000259" key="4">
    <source>
        <dbReference type="Pfam" id="PF16575"/>
    </source>
</evidence>
<name>A0ABQ9YAN9_9EUKA</name>
<comment type="caution">
    <text evidence="5">The sequence shown here is derived from an EMBL/GenBank/DDBJ whole genome shotgun (WGS) entry which is preliminary data.</text>
</comment>
<dbReference type="InterPro" id="IPR027417">
    <property type="entry name" value="P-loop_NTPase"/>
</dbReference>
<proteinExistence type="predicted"/>
<dbReference type="PANTHER" id="PTHR12755">
    <property type="entry name" value="CLEAVAGE/POLYADENYLATION FACTOR IA SUBUNIT CLP1P"/>
    <property type="match status" value="1"/>
</dbReference>
<dbReference type="Pfam" id="PF16575">
    <property type="entry name" value="CLP1_P"/>
    <property type="match status" value="1"/>
</dbReference>
<evidence type="ECO:0000256" key="1">
    <source>
        <dbReference type="ARBA" id="ARBA00022741"/>
    </source>
</evidence>
<dbReference type="EMBL" id="JARBJD010000020">
    <property type="protein sequence ID" value="KAK2960835.1"/>
    <property type="molecule type" value="Genomic_DNA"/>
</dbReference>
<gene>
    <name evidence="5" type="ORF">BLNAU_4232</name>
</gene>
<feature type="domain" description="Clp1 P-loop" evidence="4">
    <location>
        <begin position="62"/>
        <end position="209"/>
    </location>
</feature>
<evidence type="ECO:0000256" key="2">
    <source>
        <dbReference type="ARBA" id="ARBA00022840"/>
    </source>
</evidence>
<keyword evidence="6" id="KW-1185">Reference proteome</keyword>
<dbReference type="InterPro" id="IPR045116">
    <property type="entry name" value="Clp1/Grc3"/>
</dbReference>
<keyword evidence="2" id="KW-0067">ATP-binding</keyword>
<dbReference type="SUPFAM" id="SSF52540">
    <property type="entry name" value="P-loop containing nucleoside triphosphate hydrolases"/>
    <property type="match status" value="1"/>
</dbReference>
<reference evidence="5 6" key="1">
    <citation type="journal article" date="2022" name="bioRxiv">
        <title>Genomics of Preaxostyla Flagellates Illuminates Evolutionary Transitions and the Path Towards Mitochondrial Loss.</title>
        <authorList>
            <person name="Novak L.V.F."/>
            <person name="Treitli S.C."/>
            <person name="Pyrih J."/>
            <person name="Halakuc P."/>
            <person name="Pipaliya S.V."/>
            <person name="Vacek V."/>
            <person name="Brzon O."/>
            <person name="Soukal P."/>
            <person name="Eme L."/>
            <person name="Dacks J.B."/>
            <person name="Karnkowska A."/>
            <person name="Elias M."/>
            <person name="Hampl V."/>
        </authorList>
    </citation>
    <scope>NUCLEOTIDE SEQUENCE [LARGE SCALE GENOMIC DNA]</scope>
    <source>
        <strain evidence="5">NAU3</strain>
        <tissue evidence="5">Gut</tissue>
    </source>
</reference>
<evidence type="ECO:0000313" key="5">
    <source>
        <dbReference type="EMBL" id="KAK2960835.1"/>
    </source>
</evidence>
<evidence type="ECO:0000259" key="3">
    <source>
        <dbReference type="Pfam" id="PF16573"/>
    </source>
</evidence>
<protein>
    <recommendedName>
        <fullName evidence="7">Protein CLP1 homolog</fullName>
    </recommendedName>
</protein>
<dbReference type="Gene3D" id="3.40.50.300">
    <property type="entry name" value="P-loop containing nucleotide triphosphate hydrolases"/>
    <property type="match status" value="1"/>
</dbReference>
<dbReference type="Proteomes" id="UP001281761">
    <property type="component" value="Unassembled WGS sequence"/>
</dbReference>
<organism evidence="5 6">
    <name type="scientific">Blattamonas nauphoetae</name>
    <dbReference type="NCBI Taxonomy" id="2049346"/>
    <lineage>
        <taxon>Eukaryota</taxon>
        <taxon>Metamonada</taxon>
        <taxon>Preaxostyla</taxon>
        <taxon>Oxymonadida</taxon>
        <taxon>Blattamonas</taxon>
    </lineage>
</organism>
<accession>A0ABQ9YAN9</accession>
<feature type="domain" description="Clp1 N-terminal" evidence="3">
    <location>
        <begin position="3"/>
        <end position="48"/>
    </location>
</feature>
<evidence type="ECO:0008006" key="7">
    <source>
        <dbReference type="Google" id="ProtNLM"/>
    </source>
</evidence>
<dbReference type="Pfam" id="PF16573">
    <property type="entry name" value="CLP1_N"/>
    <property type="match status" value="1"/>
</dbReference>
<dbReference type="InterPro" id="IPR032319">
    <property type="entry name" value="CLP1_P"/>
</dbReference>